<dbReference type="InterPro" id="IPR053037">
    <property type="entry name" value="Pericyclase_pydY-like"/>
</dbReference>
<evidence type="ECO:0000313" key="2">
    <source>
        <dbReference type="Proteomes" id="UP001142393"/>
    </source>
</evidence>
<protein>
    <submittedName>
        <fullName evidence="1">Uncharacterized protein</fullName>
    </submittedName>
</protein>
<dbReference type="AlphaFoldDB" id="A0A9W8PB14"/>
<gene>
    <name evidence="1" type="ORF">DFH05DRAFT_1467834</name>
</gene>
<dbReference type="EMBL" id="JANVFU010000001">
    <property type="protein sequence ID" value="KAJ3750585.1"/>
    <property type="molecule type" value="Genomic_DNA"/>
</dbReference>
<accession>A0A9W8PB14</accession>
<dbReference type="PANTHER" id="PTHR38115:SF1">
    <property type="entry name" value="LIPOCALIN-LIKE DOMAIN-CONTAINING PROTEIN"/>
    <property type="match status" value="1"/>
</dbReference>
<proteinExistence type="predicted"/>
<dbReference type="Proteomes" id="UP001142393">
    <property type="component" value="Unassembled WGS sequence"/>
</dbReference>
<sequence length="185" mass="21148">MAVPAEFTTLDISGKFVMNKSLSDSTEEILRLQGIGWFKRKIIANGTLYLSIKHYKDDNGIERIDIDQTLSPGGMGSREERILDWSERSKDDSLFGAVIGRSRRLRVEDIDDDYLKTGWDSTEHGFIQSYVSSDTPKSGTSWIANQIWGVEVIDSVRRYVRHVFFTGPQREEIRGRLVYDYTGSL</sequence>
<reference evidence="1 2" key="1">
    <citation type="journal article" date="2023" name="Proc. Natl. Acad. Sci. U.S.A.">
        <title>A global phylogenomic analysis of the shiitake genus Lentinula.</title>
        <authorList>
            <person name="Sierra-Patev S."/>
            <person name="Min B."/>
            <person name="Naranjo-Ortiz M."/>
            <person name="Looney B."/>
            <person name="Konkel Z."/>
            <person name="Slot J.C."/>
            <person name="Sakamoto Y."/>
            <person name="Steenwyk J.L."/>
            <person name="Rokas A."/>
            <person name="Carro J."/>
            <person name="Camarero S."/>
            <person name="Ferreira P."/>
            <person name="Molpeceres G."/>
            <person name="Ruiz-Duenas F.J."/>
            <person name="Serrano A."/>
            <person name="Henrissat B."/>
            <person name="Drula E."/>
            <person name="Hughes K.W."/>
            <person name="Mata J.L."/>
            <person name="Ishikawa N.K."/>
            <person name="Vargas-Isla R."/>
            <person name="Ushijima S."/>
            <person name="Smith C.A."/>
            <person name="Donoghue J."/>
            <person name="Ahrendt S."/>
            <person name="Andreopoulos W."/>
            <person name="He G."/>
            <person name="LaButti K."/>
            <person name="Lipzen A."/>
            <person name="Ng V."/>
            <person name="Riley R."/>
            <person name="Sandor L."/>
            <person name="Barry K."/>
            <person name="Martinez A.T."/>
            <person name="Xiao Y."/>
            <person name="Gibbons J.G."/>
            <person name="Terashima K."/>
            <person name="Grigoriev I.V."/>
            <person name="Hibbett D."/>
        </authorList>
    </citation>
    <scope>NUCLEOTIDE SEQUENCE [LARGE SCALE GENOMIC DNA]</scope>
    <source>
        <strain evidence="1 2">TFB7810</strain>
    </source>
</reference>
<keyword evidence="2" id="KW-1185">Reference proteome</keyword>
<comment type="caution">
    <text evidence="1">The sequence shown here is derived from an EMBL/GenBank/DDBJ whole genome shotgun (WGS) entry which is preliminary data.</text>
</comment>
<evidence type="ECO:0000313" key="1">
    <source>
        <dbReference type="EMBL" id="KAJ3750585.1"/>
    </source>
</evidence>
<dbReference type="PANTHER" id="PTHR38115">
    <property type="entry name" value="LIPOCALIN-LIKE DOMAIN-CONTAINING PROTEIN"/>
    <property type="match status" value="1"/>
</dbReference>
<organism evidence="1 2">
    <name type="scientific">Lentinula detonsa</name>
    <dbReference type="NCBI Taxonomy" id="2804962"/>
    <lineage>
        <taxon>Eukaryota</taxon>
        <taxon>Fungi</taxon>
        <taxon>Dikarya</taxon>
        <taxon>Basidiomycota</taxon>
        <taxon>Agaricomycotina</taxon>
        <taxon>Agaricomycetes</taxon>
        <taxon>Agaricomycetidae</taxon>
        <taxon>Agaricales</taxon>
        <taxon>Marasmiineae</taxon>
        <taxon>Omphalotaceae</taxon>
        <taxon>Lentinula</taxon>
    </lineage>
</organism>
<name>A0A9W8PB14_9AGAR</name>